<evidence type="ECO:0000256" key="1">
    <source>
        <dbReference type="ARBA" id="ARBA00004496"/>
    </source>
</evidence>
<evidence type="ECO:0000256" key="4">
    <source>
        <dbReference type="ARBA" id="ARBA00022490"/>
    </source>
</evidence>
<accession>A0A852R157</accession>
<dbReference type="AlphaFoldDB" id="A0A852R157"/>
<evidence type="ECO:0000313" key="10">
    <source>
        <dbReference type="Proteomes" id="UP000586095"/>
    </source>
</evidence>
<dbReference type="EMBL" id="JACCBD010000001">
    <property type="protein sequence ID" value="NYD27321.1"/>
    <property type="molecule type" value="Genomic_DNA"/>
</dbReference>
<comment type="caution">
    <text evidence="9">The sequence shown here is derived from an EMBL/GenBank/DDBJ whole genome shotgun (WGS) entry which is preliminary data.</text>
</comment>
<dbReference type="PANTHER" id="PTHR33602:SF1">
    <property type="entry name" value="REGULATORY PROTEIN RECX FAMILY PROTEIN"/>
    <property type="match status" value="1"/>
</dbReference>
<evidence type="ECO:0000259" key="8">
    <source>
        <dbReference type="Pfam" id="PF21982"/>
    </source>
</evidence>
<name>A0A852R157_9MICO</name>
<evidence type="ECO:0000313" key="9">
    <source>
        <dbReference type="EMBL" id="NYD27321.1"/>
    </source>
</evidence>
<evidence type="ECO:0000256" key="3">
    <source>
        <dbReference type="ARBA" id="ARBA00018111"/>
    </source>
</evidence>
<dbReference type="GO" id="GO:0005737">
    <property type="term" value="C:cytoplasm"/>
    <property type="evidence" value="ECO:0007669"/>
    <property type="project" value="UniProtKB-SubCell"/>
</dbReference>
<evidence type="ECO:0000259" key="6">
    <source>
        <dbReference type="Pfam" id="PF02631"/>
    </source>
</evidence>
<gene>
    <name evidence="9" type="ORF">BJ960_002124</name>
</gene>
<organism evidence="9 10">
    <name type="scientific">Leucobacter aridicollis</name>
    <dbReference type="NCBI Taxonomy" id="283878"/>
    <lineage>
        <taxon>Bacteria</taxon>
        <taxon>Bacillati</taxon>
        <taxon>Actinomycetota</taxon>
        <taxon>Actinomycetes</taxon>
        <taxon>Micrococcales</taxon>
        <taxon>Microbacteriaceae</taxon>
        <taxon>Leucobacter</taxon>
    </lineage>
</organism>
<feature type="compositionally biased region" description="Basic and acidic residues" evidence="5">
    <location>
        <begin position="9"/>
        <end position="37"/>
    </location>
</feature>
<dbReference type="Pfam" id="PF21982">
    <property type="entry name" value="RecX_HTH1"/>
    <property type="match status" value="1"/>
</dbReference>
<evidence type="ECO:0000256" key="5">
    <source>
        <dbReference type="SAM" id="MobiDB-lite"/>
    </source>
</evidence>
<dbReference type="Gene3D" id="1.10.10.10">
    <property type="entry name" value="Winged helix-like DNA-binding domain superfamily/Winged helix DNA-binding domain"/>
    <property type="match status" value="1"/>
</dbReference>
<sequence>MAVRFLPPPEERPQPQREDRGDLAEVIEFRSRLRRPEPAAADAGTGHESADDRDSAGGPRADESADSTPVAQGAGAVLSRVAEDDEAGPSAYESAVKLLARKPLSTGELQRALVAAGHPEIDAEEAVATCVDSLYLDDADLATAVATKLREAKGESKARIRQKLRERHLPDAAIESALSELDDDEELELLRQTASDRARRMAGLDRQTAERRLLGFLARRGWSGERATRAAKDALDGVARGAGGGRGSVRFQ</sequence>
<dbReference type="InterPro" id="IPR053926">
    <property type="entry name" value="RecX_HTH_1st"/>
</dbReference>
<dbReference type="Proteomes" id="UP000586095">
    <property type="component" value="Unassembled WGS sequence"/>
</dbReference>
<dbReference type="GO" id="GO:0006282">
    <property type="term" value="P:regulation of DNA repair"/>
    <property type="evidence" value="ECO:0007669"/>
    <property type="project" value="InterPro"/>
</dbReference>
<dbReference type="Pfam" id="PF21981">
    <property type="entry name" value="RecX_HTH3"/>
    <property type="match status" value="1"/>
</dbReference>
<feature type="domain" description="RecX third three-helical" evidence="7">
    <location>
        <begin position="184"/>
        <end position="225"/>
    </location>
</feature>
<feature type="compositionally biased region" description="Basic and acidic residues" evidence="5">
    <location>
        <begin position="48"/>
        <end position="63"/>
    </location>
</feature>
<feature type="domain" description="RecX first three-helical" evidence="8">
    <location>
        <begin position="91"/>
        <end position="128"/>
    </location>
</feature>
<reference evidence="9 10" key="1">
    <citation type="submission" date="2020-07" db="EMBL/GenBank/DDBJ databases">
        <title>Sequencing the genomes of 1000 actinobacteria strains.</title>
        <authorList>
            <person name="Klenk H.-P."/>
        </authorList>
    </citation>
    <scope>NUCLEOTIDE SEQUENCE [LARGE SCALE GENOMIC DNA]</scope>
    <source>
        <strain evidence="9 10">DSM 17380</strain>
    </source>
</reference>
<protein>
    <recommendedName>
        <fullName evidence="3">Regulatory protein RecX</fullName>
    </recommendedName>
</protein>
<feature type="domain" description="RecX second three-helical" evidence="6">
    <location>
        <begin position="137"/>
        <end position="178"/>
    </location>
</feature>
<dbReference type="PANTHER" id="PTHR33602">
    <property type="entry name" value="REGULATORY PROTEIN RECX FAMILY PROTEIN"/>
    <property type="match status" value="1"/>
</dbReference>
<feature type="region of interest" description="Disordered" evidence="5">
    <location>
        <begin position="1"/>
        <end position="89"/>
    </location>
</feature>
<comment type="similarity">
    <text evidence="2">Belongs to the RecX family.</text>
</comment>
<evidence type="ECO:0000259" key="7">
    <source>
        <dbReference type="Pfam" id="PF21981"/>
    </source>
</evidence>
<dbReference type="InterPro" id="IPR036388">
    <property type="entry name" value="WH-like_DNA-bd_sf"/>
</dbReference>
<evidence type="ECO:0000256" key="2">
    <source>
        <dbReference type="ARBA" id="ARBA00009695"/>
    </source>
</evidence>
<dbReference type="Pfam" id="PF02631">
    <property type="entry name" value="RecX_HTH2"/>
    <property type="match status" value="1"/>
</dbReference>
<dbReference type="InterPro" id="IPR053924">
    <property type="entry name" value="RecX_HTH_2nd"/>
</dbReference>
<proteinExistence type="inferred from homology"/>
<keyword evidence="10" id="KW-1185">Reference proteome</keyword>
<comment type="subcellular location">
    <subcellularLocation>
        <location evidence="1">Cytoplasm</location>
    </subcellularLocation>
</comment>
<keyword evidence="4" id="KW-0963">Cytoplasm</keyword>
<dbReference type="InterPro" id="IPR003783">
    <property type="entry name" value="Regulatory_RecX"/>
</dbReference>
<dbReference type="InterPro" id="IPR053925">
    <property type="entry name" value="RecX_HTH_3rd"/>
</dbReference>
<dbReference type="RefSeq" id="WP_185987276.1">
    <property type="nucleotide sequence ID" value="NZ_BAAALZ010000001.1"/>
</dbReference>